<dbReference type="RefSeq" id="WP_164464281.1">
    <property type="nucleotide sequence ID" value="NZ_JARRRY010000013.1"/>
</dbReference>
<keyword evidence="1" id="KW-0812">Transmembrane</keyword>
<comment type="caution">
    <text evidence="2">The sequence shown here is derived from an EMBL/GenBank/DDBJ whole genome shotgun (WGS) entry which is preliminary data.</text>
</comment>
<gene>
    <name evidence="2" type="ORF">P6P90_12745</name>
</gene>
<evidence type="ECO:0000256" key="1">
    <source>
        <dbReference type="SAM" id="Phobius"/>
    </source>
</evidence>
<evidence type="ECO:0000313" key="3">
    <source>
        <dbReference type="Proteomes" id="UP001218246"/>
    </source>
</evidence>
<sequence>MDREQDKKSAIETDDLANRTVYGAPTIGGAIVFGGIILYILYDVFLK</sequence>
<accession>A0ABT6H651</accession>
<evidence type="ECO:0000313" key="2">
    <source>
        <dbReference type="EMBL" id="MDG5754829.1"/>
    </source>
</evidence>
<keyword evidence="1" id="KW-1133">Transmembrane helix</keyword>
<dbReference type="EMBL" id="JARULN010000013">
    <property type="protein sequence ID" value="MDG5754829.1"/>
    <property type="molecule type" value="Genomic_DNA"/>
</dbReference>
<evidence type="ECO:0008006" key="4">
    <source>
        <dbReference type="Google" id="ProtNLM"/>
    </source>
</evidence>
<protein>
    <recommendedName>
        <fullName evidence="4">Class IIb bacteriocin, lactobin A/cerein 7B family</fullName>
    </recommendedName>
</protein>
<feature type="transmembrane region" description="Helical" evidence="1">
    <location>
        <begin position="21"/>
        <end position="42"/>
    </location>
</feature>
<name>A0ABT6H651_9BACI</name>
<reference evidence="2 3" key="1">
    <citation type="submission" date="2023-04" db="EMBL/GenBank/DDBJ databases">
        <title>Ectobacillus antri isolated from activated sludge.</title>
        <authorList>
            <person name="Yan P."/>
            <person name="Liu X."/>
        </authorList>
    </citation>
    <scope>NUCLEOTIDE SEQUENCE [LARGE SCALE GENOMIC DNA]</scope>
    <source>
        <strain evidence="2 3">C18H</strain>
    </source>
</reference>
<keyword evidence="3" id="KW-1185">Reference proteome</keyword>
<dbReference type="Proteomes" id="UP001218246">
    <property type="component" value="Unassembled WGS sequence"/>
</dbReference>
<keyword evidence="1" id="KW-0472">Membrane</keyword>
<organism evidence="2 3">
    <name type="scientific">Ectobacillus antri</name>
    <dbReference type="NCBI Taxonomy" id="2486280"/>
    <lineage>
        <taxon>Bacteria</taxon>
        <taxon>Bacillati</taxon>
        <taxon>Bacillota</taxon>
        <taxon>Bacilli</taxon>
        <taxon>Bacillales</taxon>
        <taxon>Bacillaceae</taxon>
        <taxon>Ectobacillus</taxon>
    </lineage>
</organism>
<proteinExistence type="predicted"/>